<evidence type="ECO:0000256" key="2">
    <source>
        <dbReference type="SAM" id="SignalP"/>
    </source>
</evidence>
<sequence length="99" mass="9622">MKRLTTVLCSLTLVAGVAMTGTSALAQTNSTSGQQTGGQQAGQQAGKGVQPGSAGQAMGHAAGTEDGKTGAQGSLMQKRESAMSPQGASGGAETGKVKQ</sequence>
<organism evidence="3 4">
    <name type="scientific">Caballeronia glathei</name>
    <dbReference type="NCBI Taxonomy" id="60547"/>
    <lineage>
        <taxon>Bacteria</taxon>
        <taxon>Pseudomonadati</taxon>
        <taxon>Pseudomonadota</taxon>
        <taxon>Betaproteobacteria</taxon>
        <taxon>Burkholderiales</taxon>
        <taxon>Burkholderiaceae</taxon>
        <taxon>Caballeronia</taxon>
    </lineage>
</organism>
<keyword evidence="4" id="KW-1185">Reference proteome</keyword>
<feature type="region of interest" description="Disordered" evidence="1">
    <location>
        <begin position="28"/>
        <end position="99"/>
    </location>
</feature>
<feature type="signal peptide" evidence="2">
    <location>
        <begin position="1"/>
        <end position="26"/>
    </location>
</feature>
<reference evidence="3 4" key="1">
    <citation type="submission" date="2014-03" db="EMBL/GenBank/DDBJ databases">
        <title>Draft Genome Sequences of Four Burkholderia Strains.</title>
        <authorList>
            <person name="Liu X.Y."/>
            <person name="Li C.X."/>
            <person name="Xu J.H."/>
        </authorList>
    </citation>
    <scope>NUCLEOTIDE SEQUENCE [LARGE SCALE GENOMIC DNA]</scope>
    <source>
        <strain evidence="3 4">DSM 50014</strain>
    </source>
</reference>
<evidence type="ECO:0008006" key="5">
    <source>
        <dbReference type="Google" id="ProtNLM"/>
    </source>
</evidence>
<feature type="chain" id="PRO_5007372532" description="Late embryogenesis abundant protein" evidence="2">
    <location>
        <begin position="27"/>
        <end position="99"/>
    </location>
</feature>
<protein>
    <recommendedName>
        <fullName evidence="5">Late embryogenesis abundant protein</fullName>
    </recommendedName>
</protein>
<gene>
    <name evidence="3" type="ORF">BG61_13295</name>
</gene>
<proteinExistence type="predicted"/>
<accession>A0A069PXJ1</accession>
<keyword evidence="2" id="KW-0732">Signal</keyword>
<comment type="caution">
    <text evidence="3">The sequence shown here is derived from an EMBL/GenBank/DDBJ whole genome shotgun (WGS) entry which is preliminary data.</text>
</comment>
<dbReference type="RefSeq" id="WP_051672532.1">
    <property type="nucleotide sequence ID" value="NZ_CADFFX010000002.1"/>
</dbReference>
<feature type="compositionally biased region" description="Low complexity" evidence="1">
    <location>
        <begin position="41"/>
        <end position="52"/>
    </location>
</feature>
<evidence type="ECO:0000313" key="3">
    <source>
        <dbReference type="EMBL" id="KDR42106.1"/>
    </source>
</evidence>
<evidence type="ECO:0000256" key="1">
    <source>
        <dbReference type="SAM" id="MobiDB-lite"/>
    </source>
</evidence>
<dbReference type="AlphaFoldDB" id="A0A069PXJ1"/>
<name>A0A069PXJ1_9BURK</name>
<dbReference type="EMBL" id="JFHC01000020">
    <property type="protein sequence ID" value="KDR42106.1"/>
    <property type="molecule type" value="Genomic_DNA"/>
</dbReference>
<dbReference type="STRING" id="60547.GCA_000751215_03753"/>
<dbReference type="Proteomes" id="UP000027466">
    <property type="component" value="Unassembled WGS sequence"/>
</dbReference>
<evidence type="ECO:0000313" key="4">
    <source>
        <dbReference type="Proteomes" id="UP000027466"/>
    </source>
</evidence>